<gene>
    <name evidence="3" type="ORF">ABOZ73_15065</name>
</gene>
<dbReference type="InterPro" id="IPR001466">
    <property type="entry name" value="Beta-lactam-related"/>
</dbReference>
<feature type="signal peptide" evidence="1">
    <location>
        <begin position="1"/>
        <end position="32"/>
    </location>
</feature>
<dbReference type="RefSeq" id="WP_369058955.1">
    <property type="nucleotide sequence ID" value="NZ_CP158375.1"/>
</dbReference>
<evidence type="ECO:0000256" key="1">
    <source>
        <dbReference type="SAM" id="SignalP"/>
    </source>
</evidence>
<dbReference type="AlphaFoldDB" id="A0AB39KQG2"/>
<organism evidence="3">
    <name type="scientific">Caulobacter sp. 73W</name>
    <dbReference type="NCBI Taxonomy" id="3161137"/>
    <lineage>
        <taxon>Bacteria</taxon>
        <taxon>Pseudomonadati</taxon>
        <taxon>Pseudomonadota</taxon>
        <taxon>Alphaproteobacteria</taxon>
        <taxon>Caulobacterales</taxon>
        <taxon>Caulobacteraceae</taxon>
        <taxon>Caulobacter</taxon>
    </lineage>
</organism>
<evidence type="ECO:0000313" key="3">
    <source>
        <dbReference type="EMBL" id="XDO96100.1"/>
    </source>
</evidence>
<evidence type="ECO:0000259" key="2">
    <source>
        <dbReference type="Pfam" id="PF00144"/>
    </source>
</evidence>
<feature type="chain" id="PRO_5044267294" evidence="1">
    <location>
        <begin position="33"/>
        <end position="374"/>
    </location>
</feature>
<dbReference type="Gene3D" id="3.40.710.10">
    <property type="entry name" value="DD-peptidase/beta-lactamase superfamily"/>
    <property type="match status" value="1"/>
</dbReference>
<feature type="domain" description="Beta-lactamase-related" evidence="2">
    <location>
        <begin position="32"/>
        <end position="340"/>
    </location>
</feature>
<dbReference type="Pfam" id="PF00144">
    <property type="entry name" value="Beta-lactamase"/>
    <property type="match status" value="1"/>
</dbReference>
<dbReference type="PANTHER" id="PTHR43283">
    <property type="entry name" value="BETA-LACTAMASE-RELATED"/>
    <property type="match status" value="1"/>
</dbReference>
<accession>A0AB39KQG2</accession>
<name>A0AB39KQG2_9CAUL</name>
<keyword evidence="1" id="KW-0732">Signal</keyword>
<dbReference type="PANTHER" id="PTHR43283:SF18">
    <property type="match status" value="1"/>
</dbReference>
<protein>
    <submittedName>
        <fullName evidence="3">Serine hydrolase domain-containing protein</fullName>
        <ecNumber evidence="3">3.1.1.103</ecNumber>
    </submittedName>
</protein>
<dbReference type="SUPFAM" id="SSF56601">
    <property type="entry name" value="beta-lactamase/transpeptidase-like"/>
    <property type="match status" value="1"/>
</dbReference>
<sequence length="374" mass="41428">MLARGAASILAAMRTILFALGLLAAASATAQAQTVKGGMAVAEIRKTKTDIRVSGKRDEEKGLPLRTDTVMYGASLTKFAFAYMAMQLVDEGVIQLDWPIDRYLKKPLPDYEKYADLKGDERWRKLTLRILLSHTTGFANFRFVEPDEKLRFHWEPGTRYGYSGEGINLAQFVLEEGLGLDVGQEMQRRVFDRFGMTRTSMTWRADFADNVAQGYTRDGTLIPHRKRGSTRAAGSMDTTPADYARFVAGFMRGEGLSPHARAEMLKPQIAITSRSQFPTLSDEKAPAGTVGLGLAAGLGVVVYDGPKGRVFFKGGHDDGTDNVLICDEAAKRCFLGFGNTNEAALHYPLLSEKALKLKTFPWWWEYSAKPQGFN</sequence>
<dbReference type="EMBL" id="CP158375">
    <property type="protein sequence ID" value="XDO96100.1"/>
    <property type="molecule type" value="Genomic_DNA"/>
</dbReference>
<keyword evidence="3" id="KW-0378">Hydrolase</keyword>
<dbReference type="InterPro" id="IPR050789">
    <property type="entry name" value="Diverse_Enzym_Activities"/>
</dbReference>
<reference evidence="3" key="1">
    <citation type="submission" date="2024-06" db="EMBL/GenBank/DDBJ databases">
        <title>Caulobacter inopinatus, sp. nov.</title>
        <authorList>
            <person name="Donachie S.P."/>
        </authorList>
    </citation>
    <scope>NUCLEOTIDE SEQUENCE</scope>
    <source>
        <strain evidence="3">73W</strain>
    </source>
</reference>
<dbReference type="InterPro" id="IPR012338">
    <property type="entry name" value="Beta-lactam/transpept-like"/>
</dbReference>
<dbReference type="GO" id="GO:0016787">
    <property type="term" value="F:hydrolase activity"/>
    <property type="evidence" value="ECO:0007669"/>
    <property type="project" value="UniProtKB-KW"/>
</dbReference>
<dbReference type="EC" id="3.1.1.103" evidence="3"/>
<proteinExistence type="predicted"/>